<evidence type="ECO:0008006" key="3">
    <source>
        <dbReference type="Google" id="ProtNLM"/>
    </source>
</evidence>
<gene>
    <name evidence="1" type="ORF">B0H64DRAFT_439251</name>
</gene>
<comment type="caution">
    <text evidence="1">The sequence shown here is derived from an EMBL/GenBank/DDBJ whole genome shotgun (WGS) entry which is preliminary data.</text>
</comment>
<sequence>MALTVSEHLPNKLVLVTDGAQPTQFNGKSSSNFSSALSTQFIRLGAFERVEISSQCSNQSVYRKTVKDVHAVVHAATLPGPNKPPTEPRNLTDQAVISMLESAAHEVSVGAFVYTSSLTAMVPFVNEGDTFVAEDMCNNGGRAPLEMGGAGPTQAHRHVDVGDAALLQLADIFDERISNERVLARGCYRDRDDMMRDQAITKASKTLGEEFDFEKARGEASAKVLGIFADKRWKGYGRWKEFGKTIRESLVRFDAN</sequence>
<evidence type="ECO:0000313" key="1">
    <source>
        <dbReference type="EMBL" id="KAK3298811.1"/>
    </source>
</evidence>
<evidence type="ECO:0000313" key="2">
    <source>
        <dbReference type="Proteomes" id="UP001278766"/>
    </source>
</evidence>
<dbReference type="Gene3D" id="3.40.50.720">
    <property type="entry name" value="NAD(P)-binding Rossmann-like Domain"/>
    <property type="match status" value="1"/>
</dbReference>
<protein>
    <recommendedName>
        <fullName evidence="3">NAD-dependent epimerase/dehydratase domain-containing protein</fullName>
    </recommendedName>
</protein>
<accession>A0AAE0HLT9</accession>
<reference evidence="1" key="1">
    <citation type="journal article" date="2023" name="Mol. Phylogenet. Evol.">
        <title>Genome-scale phylogeny and comparative genomics of the fungal order Sordariales.</title>
        <authorList>
            <person name="Hensen N."/>
            <person name="Bonometti L."/>
            <person name="Westerberg I."/>
            <person name="Brannstrom I.O."/>
            <person name="Guillou S."/>
            <person name="Cros-Aarteil S."/>
            <person name="Calhoun S."/>
            <person name="Haridas S."/>
            <person name="Kuo A."/>
            <person name="Mondo S."/>
            <person name="Pangilinan J."/>
            <person name="Riley R."/>
            <person name="LaButti K."/>
            <person name="Andreopoulos B."/>
            <person name="Lipzen A."/>
            <person name="Chen C."/>
            <person name="Yan M."/>
            <person name="Daum C."/>
            <person name="Ng V."/>
            <person name="Clum A."/>
            <person name="Steindorff A."/>
            <person name="Ohm R.A."/>
            <person name="Martin F."/>
            <person name="Silar P."/>
            <person name="Natvig D.O."/>
            <person name="Lalanne C."/>
            <person name="Gautier V."/>
            <person name="Ament-Velasquez S.L."/>
            <person name="Kruys A."/>
            <person name="Hutchinson M.I."/>
            <person name="Powell A.J."/>
            <person name="Barry K."/>
            <person name="Miller A.N."/>
            <person name="Grigoriev I.V."/>
            <person name="Debuchy R."/>
            <person name="Gladieux P."/>
            <person name="Hiltunen Thoren M."/>
            <person name="Johannesson H."/>
        </authorList>
    </citation>
    <scope>NUCLEOTIDE SEQUENCE</scope>
    <source>
        <strain evidence="1">CBS 168.71</strain>
    </source>
</reference>
<dbReference type="SUPFAM" id="SSF51735">
    <property type="entry name" value="NAD(P)-binding Rossmann-fold domains"/>
    <property type="match status" value="1"/>
</dbReference>
<dbReference type="InterPro" id="IPR036291">
    <property type="entry name" value="NAD(P)-bd_dom_sf"/>
</dbReference>
<reference evidence="1" key="2">
    <citation type="submission" date="2023-06" db="EMBL/GenBank/DDBJ databases">
        <authorList>
            <consortium name="Lawrence Berkeley National Laboratory"/>
            <person name="Haridas S."/>
            <person name="Hensen N."/>
            <person name="Bonometti L."/>
            <person name="Westerberg I."/>
            <person name="Brannstrom I.O."/>
            <person name="Guillou S."/>
            <person name="Cros-Aarteil S."/>
            <person name="Calhoun S."/>
            <person name="Kuo A."/>
            <person name="Mondo S."/>
            <person name="Pangilinan J."/>
            <person name="Riley R."/>
            <person name="Labutti K."/>
            <person name="Andreopoulos B."/>
            <person name="Lipzen A."/>
            <person name="Chen C."/>
            <person name="Yanf M."/>
            <person name="Daum C."/>
            <person name="Ng V."/>
            <person name="Clum A."/>
            <person name="Steindorff A."/>
            <person name="Ohm R."/>
            <person name="Martin F."/>
            <person name="Silar P."/>
            <person name="Natvig D."/>
            <person name="Lalanne C."/>
            <person name="Gautier V."/>
            <person name="Ament-Velasquez S.L."/>
            <person name="Kruys A."/>
            <person name="Hutchinson M.I."/>
            <person name="Powell A.J."/>
            <person name="Barry K."/>
            <person name="Miller A.N."/>
            <person name="Grigoriev I.V."/>
            <person name="Debuchy R."/>
            <person name="Gladieux P."/>
            <person name="Thoren M.H."/>
            <person name="Johannesson H."/>
        </authorList>
    </citation>
    <scope>NUCLEOTIDE SEQUENCE</scope>
    <source>
        <strain evidence="1">CBS 168.71</strain>
    </source>
</reference>
<name>A0AAE0HLT9_9PEZI</name>
<keyword evidence="2" id="KW-1185">Reference proteome</keyword>
<dbReference type="GeneID" id="87843362"/>
<organism evidence="1 2">
    <name type="scientific">Chaetomium fimeti</name>
    <dbReference type="NCBI Taxonomy" id="1854472"/>
    <lineage>
        <taxon>Eukaryota</taxon>
        <taxon>Fungi</taxon>
        <taxon>Dikarya</taxon>
        <taxon>Ascomycota</taxon>
        <taxon>Pezizomycotina</taxon>
        <taxon>Sordariomycetes</taxon>
        <taxon>Sordariomycetidae</taxon>
        <taxon>Sordariales</taxon>
        <taxon>Chaetomiaceae</taxon>
        <taxon>Chaetomium</taxon>
    </lineage>
</organism>
<dbReference type="Proteomes" id="UP001278766">
    <property type="component" value="Unassembled WGS sequence"/>
</dbReference>
<proteinExistence type="predicted"/>
<dbReference type="EMBL" id="JAUEPN010000002">
    <property type="protein sequence ID" value="KAK3298811.1"/>
    <property type="molecule type" value="Genomic_DNA"/>
</dbReference>
<dbReference type="RefSeq" id="XP_062662325.1">
    <property type="nucleotide sequence ID" value="XM_062806414.1"/>
</dbReference>
<dbReference type="AlphaFoldDB" id="A0AAE0HLT9"/>